<dbReference type="KEGG" id="aten:116306302"/>
<dbReference type="RefSeq" id="XP_031572194.1">
    <property type="nucleotide sequence ID" value="XM_031716334.1"/>
</dbReference>
<accession>A0A6P8IYE7</accession>
<keyword evidence="6" id="KW-0863">Zinc-finger</keyword>
<dbReference type="OrthoDB" id="5594015at2759"/>
<keyword evidence="4" id="KW-0479">Metal-binding</keyword>
<feature type="region of interest" description="Disordered" evidence="11">
    <location>
        <begin position="618"/>
        <end position="647"/>
    </location>
</feature>
<feature type="compositionally biased region" description="Basic and acidic residues" evidence="11">
    <location>
        <begin position="241"/>
        <end position="251"/>
    </location>
</feature>
<dbReference type="Proteomes" id="UP000515163">
    <property type="component" value="Unplaced"/>
</dbReference>
<dbReference type="FunCoup" id="A0A6P8IYE7">
    <property type="interactions" value="1369"/>
</dbReference>
<feature type="region of interest" description="Disordered" evidence="11">
    <location>
        <begin position="479"/>
        <end position="498"/>
    </location>
</feature>
<feature type="compositionally biased region" description="Basic residues" evidence="11">
    <location>
        <begin position="666"/>
        <end position="677"/>
    </location>
</feature>
<feature type="compositionally biased region" description="Basic and acidic residues" evidence="11">
    <location>
        <begin position="279"/>
        <end position="294"/>
    </location>
</feature>
<dbReference type="GO" id="GO:0005694">
    <property type="term" value="C:chromosome"/>
    <property type="evidence" value="ECO:0007669"/>
    <property type="project" value="UniProtKB-SubCell"/>
</dbReference>
<comment type="subcellular location">
    <subcellularLocation>
        <location evidence="1">Chromosome</location>
    </subcellularLocation>
</comment>
<dbReference type="InterPro" id="IPR018610">
    <property type="entry name" value="UVSSA"/>
</dbReference>
<evidence type="ECO:0000256" key="2">
    <source>
        <dbReference type="ARBA" id="ARBA00009240"/>
    </source>
</evidence>
<evidence type="ECO:0000256" key="10">
    <source>
        <dbReference type="SAM" id="Coils"/>
    </source>
</evidence>
<feature type="compositionally biased region" description="Low complexity" evidence="11">
    <location>
        <begin position="253"/>
        <end position="266"/>
    </location>
</feature>
<feature type="coiled-coil region" evidence="10">
    <location>
        <begin position="168"/>
        <end position="195"/>
    </location>
</feature>
<dbReference type="InterPro" id="IPR049408">
    <property type="entry name" value="UVSSA_N_a-solenoid_rpt"/>
</dbReference>
<dbReference type="GO" id="GO:0008270">
    <property type="term" value="F:zinc ion binding"/>
    <property type="evidence" value="ECO:0007669"/>
    <property type="project" value="UniProtKB-KW"/>
</dbReference>
<keyword evidence="3" id="KW-0158">Chromosome</keyword>
<keyword evidence="9" id="KW-0234">DNA repair</keyword>
<feature type="compositionally biased region" description="Polar residues" evidence="11">
    <location>
        <begin position="486"/>
        <end position="498"/>
    </location>
</feature>
<evidence type="ECO:0000256" key="5">
    <source>
        <dbReference type="ARBA" id="ARBA00022763"/>
    </source>
</evidence>
<dbReference type="InParanoid" id="A0A6P8IYE7"/>
<organism evidence="13 14">
    <name type="scientific">Actinia tenebrosa</name>
    <name type="common">Australian red waratah sea anemone</name>
    <dbReference type="NCBI Taxonomy" id="6105"/>
    <lineage>
        <taxon>Eukaryota</taxon>
        <taxon>Metazoa</taxon>
        <taxon>Cnidaria</taxon>
        <taxon>Anthozoa</taxon>
        <taxon>Hexacorallia</taxon>
        <taxon>Actiniaria</taxon>
        <taxon>Actiniidae</taxon>
        <taxon>Actinia</taxon>
    </lineage>
</organism>
<dbReference type="Pfam" id="PF20867">
    <property type="entry name" value="UVSSA_N"/>
    <property type="match status" value="1"/>
</dbReference>
<dbReference type="InterPro" id="IPR049431">
    <property type="entry name" value="UVSSA_C"/>
</dbReference>
<dbReference type="GO" id="GO:0006283">
    <property type="term" value="P:transcription-coupled nucleotide-excision repair"/>
    <property type="evidence" value="ECO:0007669"/>
    <property type="project" value="TreeGrafter"/>
</dbReference>
<dbReference type="GO" id="GO:0000993">
    <property type="term" value="F:RNA polymerase II complex binding"/>
    <property type="evidence" value="ECO:0007669"/>
    <property type="project" value="TreeGrafter"/>
</dbReference>
<evidence type="ECO:0000256" key="1">
    <source>
        <dbReference type="ARBA" id="ARBA00004286"/>
    </source>
</evidence>
<dbReference type="Pfam" id="PF09740">
    <property type="entry name" value="DUF2043"/>
    <property type="match status" value="1"/>
</dbReference>
<evidence type="ECO:0000313" key="14">
    <source>
        <dbReference type="RefSeq" id="XP_031572194.1"/>
    </source>
</evidence>
<sequence length="746" mass="85599">MAAVDVAVLEELGELIEDLTTTGKPSLDEKQIKRVKNICKTSNSYVNHAYHILITQLKKKHSEIRFSCFQIIQELFSRSHVFRELILGEFQVFMELVIGVDSNIPLPPPLKTAKTLKEKGVEAVESWHQKYGSHYKKLDLGYQYLKRIKHIEFDAIRTRSLAERRQAEEREKRRQKILQKKIDKAENEIAEQTGHIELCLTEINNCFKLLLPHPDDYEVHCLELEKEDITHQITTGNDLDTPGKKDGKEKSLTNMTSNTNSNSTNDTDIECDGSNQEDTGTKENQREDLVKDHGLGSRSYEINLEVNTFQPTVDETEDNTIIINTVREMNKEITHKYLPMINQWLQVFTKAGHSHQRILSVIDLKRQLQSAKDKFNELNISPIKLGNKEENNSCDDDDDNDEDEFLDVPEKEGIEYIPENKMAEYGLESILQNKSSANVTSRQNDSLKHEESFLKQYGFSIKDAEDPTSHARAILEARKKQRSTDLKGNQADSSTTTSYIPTIGSSSLVESEKRSKLLEKAPVVPFDMDLYHWEDPNYDPPKIIRSDNFNNFWANSDMEAEQLFKEDKGSMLKRRITFGGKFEPVKWACHAPLPNGKLCPRKDRIKCPFHGLIVARDDKGNPVGERNIDTSAPSTSTSLSQATSTEDWKDIQQDIEAATGLDLGKNVKKRKGQKRKSGTSEKELSRKQKYSRLTDIHKSTKTPRSRLERKVLSRDSMKRVAEEMDNLATKRFLDKFGDQFNYQLRK</sequence>
<gene>
    <name evidence="14" type="primary">LOC116306302</name>
</gene>
<evidence type="ECO:0000259" key="12">
    <source>
        <dbReference type="Pfam" id="PF09740"/>
    </source>
</evidence>
<evidence type="ECO:0000256" key="9">
    <source>
        <dbReference type="ARBA" id="ARBA00023204"/>
    </source>
</evidence>
<comment type="similarity">
    <text evidence="2">Belongs to the UVSSA family.</text>
</comment>
<dbReference type="PANTHER" id="PTHR28670">
    <property type="entry name" value="UV-STIMULATED SCAFFOLD PROTEIN A"/>
    <property type="match status" value="1"/>
</dbReference>
<protein>
    <submittedName>
        <fullName evidence="14">UV-stimulated scaffold protein A-like</fullName>
    </submittedName>
</protein>
<reference evidence="14" key="1">
    <citation type="submission" date="2025-08" db="UniProtKB">
        <authorList>
            <consortium name="RefSeq"/>
        </authorList>
    </citation>
    <scope>IDENTIFICATION</scope>
    <source>
        <tissue evidence="14">Tentacle</tissue>
    </source>
</reference>
<feature type="region of interest" description="Disordered" evidence="11">
    <location>
        <begin position="233"/>
        <end position="294"/>
    </location>
</feature>
<keyword evidence="13" id="KW-1185">Reference proteome</keyword>
<dbReference type="AlphaFoldDB" id="A0A6P8IYE7"/>
<proteinExistence type="inferred from homology"/>
<name>A0A6P8IYE7_ACTTE</name>
<feature type="region of interest" description="Disordered" evidence="11">
    <location>
        <begin position="662"/>
        <end position="711"/>
    </location>
</feature>
<dbReference type="GeneID" id="116306302"/>
<evidence type="ECO:0000313" key="13">
    <source>
        <dbReference type="Proteomes" id="UP000515163"/>
    </source>
</evidence>
<feature type="compositionally biased region" description="Basic and acidic residues" evidence="11">
    <location>
        <begin position="678"/>
        <end position="698"/>
    </location>
</feature>
<dbReference type="PANTHER" id="PTHR28670:SF1">
    <property type="entry name" value="UV-STIMULATED SCAFFOLD PROTEIN A"/>
    <property type="match status" value="1"/>
</dbReference>
<evidence type="ECO:0000256" key="4">
    <source>
        <dbReference type="ARBA" id="ARBA00022723"/>
    </source>
</evidence>
<evidence type="ECO:0000256" key="6">
    <source>
        <dbReference type="ARBA" id="ARBA00022771"/>
    </source>
</evidence>
<evidence type="ECO:0000256" key="3">
    <source>
        <dbReference type="ARBA" id="ARBA00022454"/>
    </source>
</evidence>
<keyword evidence="8 10" id="KW-0175">Coiled coil</keyword>
<feature type="domain" description="UV-stimulated scaffold protein A C-terminal" evidence="12">
    <location>
        <begin position="519"/>
        <end position="624"/>
    </location>
</feature>
<dbReference type="GO" id="GO:0009411">
    <property type="term" value="P:response to UV"/>
    <property type="evidence" value="ECO:0007669"/>
    <property type="project" value="InterPro"/>
</dbReference>
<evidence type="ECO:0000256" key="11">
    <source>
        <dbReference type="SAM" id="MobiDB-lite"/>
    </source>
</evidence>
<feature type="compositionally biased region" description="Low complexity" evidence="11">
    <location>
        <begin position="630"/>
        <end position="645"/>
    </location>
</feature>
<evidence type="ECO:0000256" key="7">
    <source>
        <dbReference type="ARBA" id="ARBA00022833"/>
    </source>
</evidence>
<keyword evidence="5" id="KW-0227">DNA damage</keyword>
<evidence type="ECO:0000256" key="8">
    <source>
        <dbReference type="ARBA" id="ARBA00023054"/>
    </source>
</evidence>
<keyword evidence="7" id="KW-0862">Zinc</keyword>